<keyword evidence="3" id="KW-1185">Reference proteome</keyword>
<protein>
    <recommendedName>
        <fullName evidence="1">HPr kinase/phosphorylase C-terminal domain-containing protein</fullName>
    </recommendedName>
</protein>
<evidence type="ECO:0000313" key="2">
    <source>
        <dbReference type="EMBL" id="MBB6210253.1"/>
    </source>
</evidence>
<dbReference type="Pfam" id="PF07475">
    <property type="entry name" value="Hpr_kinase_C"/>
    <property type="match status" value="1"/>
</dbReference>
<dbReference type="EMBL" id="JACIIX010000005">
    <property type="protein sequence ID" value="MBB6210253.1"/>
    <property type="molecule type" value="Genomic_DNA"/>
</dbReference>
<evidence type="ECO:0000259" key="1">
    <source>
        <dbReference type="Pfam" id="PF07475"/>
    </source>
</evidence>
<dbReference type="Proteomes" id="UP000544872">
    <property type="component" value="Unassembled WGS sequence"/>
</dbReference>
<dbReference type="InterPro" id="IPR011104">
    <property type="entry name" value="Hpr_kin/Pase_C"/>
</dbReference>
<reference evidence="2 3" key="1">
    <citation type="submission" date="2020-08" db="EMBL/GenBank/DDBJ databases">
        <title>Genomic Encyclopedia of Type Strains, Phase IV (KMG-IV): sequencing the most valuable type-strain genomes for metagenomic binning, comparative biology and taxonomic classification.</title>
        <authorList>
            <person name="Goeker M."/>
        </authorList>
    </citation>
    <scope>NUCLEOTIDE SEQUENCE [LARGE SCALE GENOMIC DNA]</scope>
    <source>
        <strain evidence="2 3">DSM 11590</strain>
    </source>
</reference>
<name>A0A7W9ZFP9_NOVIT</name>
<dbReference type="AlphaFoldDB" id="A0A7W9ZFP9"/>
<dbReference type="SUPFAM" id="SSF53795">
    <property type="entry name" value="PEP carboxykinase-like"/>
    <property type="match status" value="1"/>
</dbReference>
<proteinExistence type="predicted"/>
<feature type="domain" description="HPr kinase/phosphorylase C-terminal" evidence="1">
    <location>
        <begin position="109"/>
        <end position="155"/>
    </location>
</feature>
<dbReference type="GO" id="GO:0000155">
    <property type="term" value="F:phosphorelay sensor kinase activity"/>
    <property type="evidence" value="ECO:0007669"/>
    <property type="project" value="InterPro"/>
</dbReference>
<evidence type="ECO:0000313" key="3">
    <source>
        <dbReference type="Proteomes" id="UP000544872"/>
    </source>
</evidence>
<dbReference type="Gene3D" id="3.40.50.300">
    <property type="entry name" value="P-loop containing nucleotide triphosphate hydrolases"/>
    <property type="match status" value="1"/>
</dbReference>
<organism evidence="2 3">
    <name type="scientific">Novispirillum itersonii</name>
    <name type="common">Aquaspirillum itersonii</name>
    <dbReference type="NCBI Taxonomy" id="189"/>
    <lineage>
        <taxon>Bacteria</taxon>
        <taxon>Pseudomonadati</taxon>
        <taxon>Pseudomonadota</taxon>
        <taxon>Alphaproteobacteria</taxon>
        <taxon>Rhodospirillales</taxon>
        <taxon>Novispirillaceae</taxon>
        <taxon>Novispirillum</taxon>
    </lineage>
</organism>
<dbReference type="GO" id="GO:0006109">
    <property type="term" value="P:regulation of carbohydrate metabolic process"/>
    <property type="evidence" value="ECO:0007669"/>
    <property type="project" value="InterPro"/>
</dbReference>
<dbReference type="GO" id="GO:0005524">
    <property type="term" value="F:ATP binding"/>
    <property type="evidence" value="ECO:0007669"/>
    <property type="project" value="InterPro"/>
</dbReference>
<gene>
    <name evidence="2" type="ORF">FHS48_001668</name>
</gene>
<dbReference type="InterPro" id="IPR027417">
    <property type="entry name" value="P-loop_NTPase"/>
</dbReference>
<sequence length="310" mass="32901">MPLYRVFGLTVLSDFPLPGVLEAEPPFAAPDIHVRRAAVPARLTDPLVTGPFWQVDRQAVLLSIPEIGSLLARDGQTLDVDPADGLEDLLPFAMGTGMAALLYQRGNLVLHAATVAINGRAVLLCGKSGLGKSTLAATLCRQGGTLISDDLARITLDGNGQPQVWPDGRMLKLYPSSIQRLALAGQQGREIRPGVGKYYVAPPTPPAPGPLPVAAAYALTRELPGAPAGIRQFTGLDRAQALLNWSYRHRLAMAMARTGRTGLLTQTVAMQDRVPLFRLTRPQDLAAVDDLATGLLHHLQSLPPACGGAA</sequence>
<accession>A0A7W9ZFP9</accession>
<dbReference type="RefSeq" id="WP_184263093.1">
    <property type="nucleotide sequence ID" value="NZ_JACIIX010000005.1"/>
</dbReference>
<comment type="caution">
    <text evidence="2">The sequence shown here is derived from an EMBL/GenBank/DDBJ whole genome shotgun (WGS) entry which is preliminary data.</text>
</comment>